<dbReference type="InterPro" id="IPR033131">
    <property type="entry name" value="Pectinesterase_Asp_AS"/>
</dbReference>
<evidence type="ECO:0000256" key="4">
    <source>
        <dbReference type="ARBA" id="ARBA00022801"/>
    </source>
</evidence>
<dbReference type="KEGG" id="egu:105057770"/>
<evidence type="ECO:0000259" key="9">
    <source>
        <dbReference type="Pfam" id="PF01095"/>
    </source>
</evidence>
<keyword evidence="4 8" id="KW-0378">Hydrolase</keyword>
<dbReference type="PROSITE" id="PS00503">
    <property type="entry name" value="PECTINESTERASE_2"/>
    <property type="match status" value="1"/>
</dbReference>
<dbReference type="GO" id="GO:0045490">
    <property type="term" value="P:pectin catabolic process"/>
    <property type="evidence" value="ECO:0007669"/>
    <property type="project" value="UniProtKB-UniRule"/>
</dbReference>
<dbReference type="AlphaFoldDB" id="A0A6I9S842"/>
<dbReference type="RefSeq" id="XP_010938764.1">
    <property type="nucleotide sequence ID" value="XM_010940462.2"/>
</dbReference>
<dbReference type="SUPFAM" id="SSF51126">
    <property type="entry name" value="Pectin lyase-like"/>
    <property type="match status" value="1"/>
</dbReference>
<evidence type="ECO:0000256" key="8">
    <source>
        <dbReference type="RuleBase" id="RU000589"/>
    </source>
</evidence>
<feature type="domain" description="Pectinesterase catalytic" evidence="9">
    <location>
        <begin position="3"/>
        <end position="275"/>
    </location>
</feature>
<gene>
    <name evidence="11" type="primary">LOC105057770</name>
</gene>
<name>A0A6I9S842_ELAGV</name>
<dbReference type="Pfam" id="PF01095">
    <property type="entry name" value="Pectinesterase"/>
    <property type="match status" value="1"/>
</dbReference>
<dbReference type="OrthoDB" id="2019149at2759"/>
<sequence>MRIHVVAGIYREKVHVSLRKAFILLEGEGHQQTSIEWDEAINSTNLIKRNTNLSSSILDDGDDEGVEGVTFTILADNYVVKDIAFKNTYDHKKNGAKLATAALVGGDKGSFYRCAFFAYQNTLNDYSDRHYFEECQIEGAIDFIFGKARSIYANSTLHSIMEGSQPGWITKHARFEPDLQAAYVFKYCTVDGAKTFLGRPGNSNSTVVFYETYMADNVVPEGWDVSDIGDDVNPTTFAEDSCSGPGSDTTHRVKWEKKLSPQQLENFISIQFIDQEGWLSQQP</sequence>
<comment type="pathway">
    <text evidence="1 8">Glycan metabolism; pectin degradation; 2-dehydro-3-deoxy-D-gluconate from pectin: step 1/5.</text>
</comment>
<dbReference type="InterPro" id="IPR000070">
    <property type="entry name" value="Pectinesterase_cat"/>
</dbReference>
<evidence type="ECO:0000256" key="6">
    <source>
        <dbReference type="ARBA" id="ARBA00047928"/>
    </source>
</evidence>
<evidence type="ECO:0000313" key="11">
    <source>
        <dbReference type="RefSeq" id="XP_010938764.1"/>
    </source>
</evidence>
<evidence type="ECO:0000313" key="10">
    <source>
        <dbReference type="Proteomes" id="UP000504607"/>
    </source>
</evidence>
<evidence type="ECO:0000256" key="1">
    <source>
        <dbReference type="ARBA" id="ARBA00005184"/>
    </source>
</evidence>
<dbReference type="UniPathway" id="UPA00545">
    <property type="reaction ID" value="UER00823"/>
</dbReference>
<protein>
    <recommendedName>
        <fullName evidence="3 8">Pectinesterase</fullName>
        <ecNumber evidence="3 8">3.1.1.11</ecNumber>
    </recommendedName>
</protein>
<comment type="catalytic activity">
    <reaction evidence="6 8">
        <text>[(1-&gt;4)-alpha-D-galacturonosyl methyl ester](n) + n H2O = [(1-&gt;4)-alpha-D-galacturonosyl](n) + n methanol + n H(+)</text>
        <dbReference type="Rhea" id="RHEA:22380"/>
        <dbReference type="Rhea" id="RHEA-COMP:14570"/>
        <dbReference type="Rhea" id="RHEA-COMP:14573"/>
        <dbReference type="ChEBI" id="CHEBI:15377"/>
        <dbReference type="ChEBI" id="CHEBI:15378"/>
        <dbReference type="ChEBI" id="CHEBI:17790"/>
        <dbReference type="ChEBI" id="CHEBI:140522"/>
        <dbReference type="ChEBI" id="CHEBI:140523"/>
        <dbReference type="EC" id="3.1.1.11"/>
    </reaction>
</comment>
<dbReference type="Gene3D" id="2.160.20.10">
    <property type="entry name" value="Single-stranded right-handed beta-helix, Pectin lyase-like"/>
    <property type="match status" value="1"/>
</dbReference>
<dbReference type="GeneID" id="105057770"/>
<dbReference type="EC" id="3.1.1.11" evidence="3 8"/>
<keyword evidence="10" id="KW-1185">Reference proteome</keyword>
<accession>A0A6I9S842</accession>
<dbReference type="InterPro" id="IPR011050">
    <property type="entry name" value="Pectin_lyase_fold/virulence"/>
</dbReference>
<dbReference type="InParanoid" id="A0A6I9S842"/>
<dbReference type="InterPro" id="IPR012334">
    <property type="entry name" value="Pectin_lyas_fold"/>
</dbReference>
<dbReference type="Proteomes" id="UP000504607">
    <property type="component" value="Chromosome 14"/>
</dbReference>
<dbReference type="GO" id="GO:0042545">
    <property type="term" value="P:cell wall modification"/>
    <property type="evidence" value="ECO:0007669"/>
    <property type="project" value="UniProtKB-UniRule"/>
</dbReference>
<comment type="similarity">
    <text evidence="2">Belongs to the pectinesterase family.</text>
</comment>
<dbReference type="PANTHER" id="PTHR31321:SF131">
    <property type="entry name" value="OS07G0655600 PROTEIN"/>
    <property type="match status" value="1"/>
</dbReference>
<reference evidence="11" key="1">
    <citation type="submission" date="2025-08" db="UniProtKB">
        <authorList>
            <consortium name="RefSeq"/>
        </authorList>
    </citation>
    <scope>IDENTIFICATION</scope>
</reference>
<evidence type="ECO:0000256" key="7">
    <source>
        <dbReference type="PROSITE-ProRule" id="PRU10040"/>
    </source>
</evidence>
<evidence type="ECO:0000256" key="2">
    <source>
        <dbReference type="ARBA" id="ARBA00008891"/>
    </source>
</evidence>
<dbReference type="FunCoup" id="A0A6I9S842">
    <property type="interactions" value="43"/>
</dbReference>
<evidence type="ECO:0000256" key="5">
    <source>
        <dbReference type="ARBA" id="ARBA00023085"/>
    </source>
</evidence>
<dbReference type="GO" id="GO:0030599">
    <property type="term" value="F:pectinesterase activity"/>
    <property type="evidence" value="ECO:0007669"/>
    <property type="project" value="UniProtKB-UniRule"/>
</dbReference>
<evidence type="ECO:0000256" key="3">
    <source>
        <dbReference type="ARBA" id="ARBA00013229"/>
    </source>
</evidence>
<dbReference type="PANTHER" id="PTHR31321">
    <property type="entry name" value="ACYL-COA THIOESTER HYDROLASE YBHC-RELATED"/>
    <property type="match status" value="1"/>
</dbReference>
<feature type="active site" evidence="7">
    <location>
        <position position="142"/>
    </location>
</feature>
<proteinExistence type="inferred from homology"/>
<keyword evidence="5 8" id="KW-0063">Aspartyl esterase</keyword>
<organism evidence="10 11">
    <name type="scientific">Elaeis guineensis var. tenera</name>
    <name type="common">Oil palm</name>
    <dbReference type="NCBI Taxonomy" id="51953"/>
    <lineage>
        <taxon>Eukaryota</taxon>
        <taxon>Viridiplantae</taxon>
        <taxon>Streptophyta</taxon>
        <taxon>Embryophyta</taxon>
        <taxon>Tracheophyta</taxon>
        <taxon>Spermatophyta</taxon>
        <taxon>Magnoliopsida</taxon>
        <taxon>Liliopsida</taxon>
        <taxon>Arecaceae</taxon>
        <taxon>Arecoideae</taxon>
        <taxon>Cocoseae</taxon>
        <taxon>Elaeidinae</taxon>
        <taxon>Elaeis</taxon>
    </lineage>
</organism>